<protein>
    <submittedName>
        <fullName evidence="2">Putative secreted protein</fullName>
    </submittedName>
</protein>
<feature type="signal peptide" evidence="1">
    <location>
        <begin position="1"/>
        <end position="17"/>
    </location>
</feature>
<sequence>MVKAPWAISSMLSVLLAARLRNLQKHFVFCGEPHTMADGNSSDEDFSDDWVLYSQRPGWADIEPLPQDDGENPVVMIQYSEKCK</sequence>
<evidence type="ECO:0000313" key="2">
    <source>
        <dbReference type="EMBL" id="MBW62447.1"/>
    </source>
</evidence>
<evidence type="ECO:0000256" key="1">
    <source>
        <dbReference type="SAM" id="SignalP"/>
    </source>
</evidence>
<proteinExistence type="predicted"/>
<keyword evidence="1" id="KW-0732">Signal</keyword>
<dbReference type="SUPFAM" id="SSF48439">
    <property type="entry name" value="Protein prenylyltransferase"/>
    <property type="match status" value="1"/>
</dbReference>
<dbReference type="Gene3D" id="1.25.40.120">
    <property type="entry name" value="Protein prenylyltransferase"/>
    <property type="match status" value="1"/>
</dbReference>
<reference evidence="2" key="1">
    <citation type="submission" date="2018-01" db="EMBL/GenBank/DDBJ databases">
        <title>An insight into the sialome of Amazonian anophelines.</title>
        <authorList>
            <person name="Ribeiro J.M."/>
            <person name="Scarpassa V."/>
            <person name="Calvo E."/>
        </authorList>
    </citation>
    <scope>NUCLEOTIDE SEQUENCE</scope>
    <source>
        <tissue evidence="2">Salivary glands</tissue>
    </source>
</reference>
<name>A0A2M4CAV1_9DIPT</name>
<dbReference type="EMBL" id="GGFJ01013306">
    <property type="protein sequence ID" value="MBW62447.1"/>
    <property type="molecule type" value="Transcribed_RNA"/>
</dbReference>
<organism evidence="2">
    <name type="scientific">Anopheles marajoara</name>
    <dbReference type="NCBI Taxonomy" id="58244"/>
    <lineage>
        <taxon>Eukaryota</taxon>
        <taxon>Metazoa</taxon>
        <taxon>Ecdysozoa</taxon>
        <taxon>Arthropoda</taxon>
        <taxon>Hexapoda</taxon>
        <taxon>Insecta</taxon>
        <taxon>Pterygota</taxon>
        <taxon>Neoptera</taxon>
        <taxon>Endopterygota</taxon>
        <taxon>Diptera</taxon>
        <taxon>Nematocera</taxon>
        <taxon>Culicoidea</taxon>
        <taxon>Culicidae</taxon>
        <taxon>Anophelinae</taxon>
        <taxon>Anopheles</taxon>
    </lineage>
</organism>
<feature type="chain" id="PRO_5014708047" evidence="1">
    <location>
        <begin position="18"/>
        <end position="84"/>
    </location>
</feature>
<accession>A0A2M4CAV1</accession>
<dbReference type="AlphaFoldDB" id="A0A2M4CAV1"/>